<proteinExistence type="predicted"/>
<dbReference type="AlphaFoldDB" id="A0A7X0HSN0"/>
<dbReference type="RefSeq" id="WP_184524970.1">
    <property type="nucleotide sequence ID" value="NZ_JACHGK010000005.1"/>
</dbReference>
<evidence type="ECO:0000313" key="1">
    <source>
        <dbReference type="EMBL" id="MBB6445172.1"/>
    </source>
</evidence>
<protein>
    <submittedName>
        <fullName evidence="1">Uncharacterized protein</fullName>
    </submittedName>
</protein>
<dbReference type="Proteomes" id="UP000531594">
    <property type="component" value="Unassembled WGS sequence"/>
</dbReference>
<keyword evidence="2" id="KW-1185">Reference proteome</keyword>
<evidence type="ECO:0000313" key="2">
    <source>
        <dbReference type="Proteomes" id="UP000531594"/>
    </source>
</evidence>
<name>A0A7X0HSN0_9BACI</name>
<dbReference type="EMBL" id="JACHGK010000005">
    <property type="protein sequence ID" value="MBB6445172.1"/>
    <property type="molecule type" value="Genomic_DNA"/>
</dbReference>
<accession>A0A7X0HSN0</accession>
<sequence length="199" mass="23170">MNMYEVILNMIDKQGPASIPSICKEINKNPVYMQERGKPVQQAHVKSVISRKRELFLCENEMVSLLPDKELISLTVNAGACRGPWVKIDVDFMRNIFTYFEWNLDPVQPGKTFSTPMAKRYDTIVTGNIDDFKQELYRLKIWDWNPSYETEGIVLDGINWSIRLETKAKVYKSEGLQKFPNNWIKFCKALTYLTGKKFV</sequence>
<reference evidence="1 2" key="1">
    <citation type="submission" date="2020-08" db="EMBL/GenBank/DDBJ databases">
        <title>Genomic Encyclopedia of Type Strains, Phase IV (KMG-IV): sequencing the most valuable type-strain genomes for metagenomic binning, comparative biology and taxonomic classification.</title>
        <authorList>
            <person name="Goeker M."/>
        </authorList>
    </citation>
    <scope>NUCLEOTIDE SEQUENCE [LARGE SCALE GENOMIC DNA]</scope>
    <source>
        <strain evidence="1 2">DSM 5391</strain>
    </source>
</reference>
<gene>
    <name evidence="1" type="ORF">HNR53_001790</name>
</gene>
<organism evidence="1 2">
    <name type="scientific">Bacillus benzoevorans</name>
    <dbReference type="NCBI Taxonomy" id="1456"/>
    <lineage>
        <taxon>Bacteria</taxon>
        <taxon>Bacillati</taxon>
        <taxon>Bacillota</taxon>
        <taxon>Bacilli</taxon>
        <taxon>Bacillales</taxon>
        <taxon>Bacillaceae</taxon>
        <taxon>Bacillus</taxon>
    </lineage>
</organism>
<comment type="caution">
    <text evidence="1">The sequence shown here is derived from an EMBL/GenBank/DDBJ whole genome shotgun (WGS) entry which is preliminary data.</text>
</comment>